<dbReference type="OrthoDB" id="9782004at2"/>
<evidence type="ECO:0000313" key="11">
    <source>
        <dbReference type="EMBL" id="CQR27830.1"/>
    </source>
</evidence>
<comment type="similarity">
    <text evidence="2">Belongs to the binding-protein-dependent transport system permease family. CysTW subfamily.</text>
</comment>
<name>D6CQT8_THIA3</name>
<evidence type="ECO:0000256" key="1">
    <source>
        <dbReference type="ARBA" id="ARBA00004651"/>
    </source>
</evidence>
<keyword evidence="6 8" id="KW-1133">Transmembrane helix</keyword>
<evidence type="ECO:0000256" key="6">
    <source>
        <dbReference type="ARBA" id="ARBA00022989"/>
    </source>
</evidence>
<reference evidence="10" key="3">
    <citation type="submission" date="2010-07" db="EMBL/GenBank/DDBJ databases">
        <authorList>
            <person name="Genoscope - CEA"/>
        </authorList>
    </citation>
    <scope>NUCLEOTIDE SEQUENCE</scope>
    <source>
        <strain evidence="10">3As</strain>
    </source>
</reference>
<protein>
    <submittedName>
        <fullName evidence="10">Polyamine transport system permease protein potC</fullName>
    </submittedName>
</protein>
<dbReference type="eggNOG" id="COG1177">
    <property type="taxonomic scope" value="Bacteria"/>
</dbReference>
<feature type="transmembrane region" description="Helical" evidence="8">
    <location>
        <begin position="29"/>
        <end position="50"/>
    </location>
</feature>
<evidence type="ECO:0000313" key="13">
    <source>
        <dbReference type="Proteomes" id="UP000078599"/>
    </source>
</evidence>
<keyword evidence="4" id="KW-1003">Cell membrane</keyword>
<evidence type="ECO:0000259" key="9">
    <source>
        <dbReference type="PROSITE" id="PS50928"/>
    </source>
</evidence>
<reference evidence="12" key="2">
    <citation type="journal article" date="2010" name="PLoS Genet.">
        <title>Structure, function, and evolution of the Thiomonas spp. genome.</title>
        <authorList>
            <person name="Arsene-Ploetze F."/>
            <person name="Koechler S."/>
            <person name="Marchal M."/>
            <person name="Coppee J.Y."/>
            <person name="Chandler M."/>
            <person name="Bonnefoy V."/>
            <person name="Brochier-Armanet C."/>
            <person name="Barakat M."/>
            <person name="Barbe V."/>
            <person name="Battaglia-Brunet F."/>
            <person name="Bruneel O."/>
            <person name="Bryan C.G."/>
            <person name="Cleiss-Arnold J."/>
            <person name="Cruveiller S."/>
            <person name="Erhardt M."/>
            <person name="Heinrich-Salmeron A."/>
            <person name="Hommais F."/>
            <person name="Joulian C."/>
            <person name="Krin E."/>
            <person name="Lieutaud A."/>
            <person name="Lievremont D."/>
            <person name="Michel C."/>
            <person name="Muller D."/>
            <person name="Ortet P."/>
            <person name="Proux C."/>
            <person name="Siguier P."/>
            <person name="Roche D."/>
            <person name="Rouy Z."/>
            <person name="Salvignol G."/>
            <person name="Slyemi D."/>
            <person name="Talla E."/>
            <person name="Weiss S."/>
            <person name="Weissenbach J."/>
            <person name="Medigue C."/>
            <person name="Bertin P.N."/>
        </authorList>
    </citation>
    <scope>NUCLEOTIDE SEQUENCE [LARGE SCALE GENOMIC DNA]</scope>
    <source>
        <strain evidence="12">DSM 22701 / CIP 110005 / 3As</strain>
    </source>
</reference>
<organism evidence="10 12">
    <name type="scientific">Thiomonas arsenitoxydans (strain DSM 22701 / CIP 110005 / 3As)</name>
    <dbReference type="NCBI Taxonomy" id="426114"/>
    <lineage>
        <taxon>Bacteria</taxon>
        <taxon>Pseudomonadati</taxon>
        <taxon>Pseudomonadota</taxon>
        <taxon>Betaproteobacteria</taxon>
        <taxon>Burkholderiales</taxon>
        <taxon>Thiomonas</taxon>
    </lineage>
</organism>
<keyword evidence="7 8" id="KW-0472">Membrane</keyword>
<dbReference type="Gene3D" id="1.10.3720.10">
    <property type="entry name" value="MetI-like"/>
    <property type="match status" value="1"/>
</dbReference>
<dbReference type="AlphaFoldDB" id="D6CQT8"/>
<keyword evidence="5 8" id="KW-0812">Transmembrane</keyword>
<evidence type="ECO:0000256" key="3">
    <source>
        <dbReference type="ARBA" id="ARBA00022448"/>
    </source>
</evidence>
<evidence type="ECO:0000313" key="12">
    <source>
        <dbReference type="Proteomes" id="UP000002372"/>
    </source>
</evidence>
<keyword evidence="3 8" id="KW-0813">Transport</keyword>
<dbReference type="RefSeq" id="WP_013104366.1">
    <property type="nucleotide sequence ID" value="NC_014145.1"/>
</dbReference>
<dbReference type="InterPro" id="IPR035906">
    <property type="entry name" value="MetI-like_sf"/>
</dbReference>
<evidence type="ECO:0000256" key="5">
    <source>
        <dbReference type="ARBA" id="ARBA00022692"/>
    </source>
</evidence>
<dbReference type="KEGG" id="thi:THI_0226"/>
<dbReference type="InterPro" id="IPR051789">
    <property type="entry name" value="Bact_Polyamine_Transport"/>
</dbReference>
<dbReference type="InterPro" id="IPR000515">
    <property type="entry name" value="MetI-like"/>
</dbReference>
<reference key="1">
    <citation type="submission" date="2009-07" db="EMBL/GenBank/DDBJ databases">
        <authorList>
            <person name="Genoscope - CEA"/>
        </authorList>
    </citation>
    <scope>NUCLEOTIDE SEQUENCE</scope>
    <source>
        <strain>3As</strain>
    </source>
</reference>
<dbReference type="CDD" id="cd06261">
    <property type="entry name" value="TM_PBP2"/>
    <property type="match status" value="1"/>
</dbReference>
<feature type="domain" description="ABC transmembrane type-1" evidence="9">
    <location>
        <begin position="83"/>
        <end position="270"/>
    </location>
</feature>
<evidence type="ECO:0000313" key="10">
    <source>
        <dbReference type="EMBL" id="CAZ86979.1"/>
    </source>
</evidence>
<accession>D6CQT8</accession>
<dbReference type="Proteomes" id="UP000078599">
    <property type="component" value="Unassembled WGS sequence"/>
</dbReference>
<dbReference type="PANTHER" id="PTHR43848:SF2">
    <property type="entry name" value="PUTRESCINE TRANSPORT SYSTEM PERMEASE PROTEIN POTI"/>
    <property type="match status" value="1"/>
</dbReference>
<feature type="transmembrane region" description="Helical" evidence="8">
    <location>
        <begin position="89"/>
        <end position="109"/>
    </location>
</feature>
<dbReference type="HOGENOM" id="CLU_016047_3_0_4"/>
<dbReference type="Proteomes" id="UP000002372">
    <property type="component" value="Chromosome"/>
</dbReference>
<dbReference type="SUPFAM" id="SSF161098">
    <property type="entry name" value="MetI-like"/>
    <property type="match status" value="1"/>
</dbReference>
<feature type="transmembrane region" description="Helical" evidence="8">
    <location>
        <begin position="151"/>
        <end position="174"/>
    </location>
</feature>
<evidence type="ECO:0000256" key="2">
    <source>
        <dbReference type="ARBA" id="ARBA00007069"/>
    </source>
</evidence>
<comment type="subcellular location">
    <subcellularLocation>
        <location evidence="1 8">Cell membrane</location>
        <topology evidence="1 8">Multi-pass membrane protein</topology>
    </subcellularLocation>
</comment>
<dbReference type="PROSITE" id="PS50928">
    <property type="entry name" value="ABC_TM1"/>
    <property type="match status" value="1"/>
</dbReference>
<keyword evidence="13" id="KW-1185">Reference proteome</keyword>
<dbReference type="Pfam" id="PF00528">
    <property type="entry name" value="BPD_transp_1"/>
    <property type="match status" value="1"/>
</dbReference>
<proteinExistence type="inferred from homology"/>
<evidence type="ECO:0000256" key="4">
    <source>
        <dbReference type="ARBA" id="ARBA00022475"/>
    </source>
</evidence>
<dbReference type="GO" id="GO:0005886">
    <property type="term" value="C:plasma membrane"/>
    <property type="evidence" value="ECO:0007669"/>
    <property type="project" value="UniProtKB-SubCell"/>
</dbReference>
<sequence>MQVLETANLPLPIAAPRARRAWGLLLLRAYTWVVIAFVLVPIVVMVVYSFNQTPNGRVTLFWHGFTTYWYRHAFGIADLTSALVHSLEIAFGSTAIALLLGTPMALAMGRWRFRGKTVSDLLVFIDIAAPSVVVGASLLSFFIALNVPQGLLTILIAHVAFELAFVVAVIRARVSGLDRLLDRAAADLGATPWQTFRYVTLPLILPGIVGAGALAFGLSIDDVIITNFVAGPKLTFPLWVYGAVKIGIPPQVFVLSTLIFVGGLLLAGVNWWVARRSP</sequence>
<feature type="transmembrane region" description="Helical" evidence="8">
    <location>
        <begin position="121"/>
        <end position="145"/>
    </location>
</feature>
<evidence type="ECO:0000256" key="7">
    <source>
        <dbReference type="ARBA" id="ARBA00023136"/>
    </source>
</evidence>
<dbReference type="PANTHER" id="PTHR43848">
    <property type="entry name" value="PUTRESCINE TRANSPORT SYSTEM PERMEASE PROTEIN POTI"/>
    <property type="match status" value="1"/>
</dbReference>
<dbReference type="EMBL" id="FP475956">
    <property type="protein sequence ID" value="CAZ86979.1"/>
    <property type="molecule type" value="Genomic_DNA"/>
</dbReference>
<feature type="transmembrane region" description="Helical" evidence="8">
    <location>
        <begin position="195"/>
        <end position="218"/>
    </location>
</feature>
<feature type="transmembrane region" description="Helical" evidence="8">
    <location>
        <begin position="253"/>
        <end position="273"/>
    </location>
</feature>
<reference evidence="11 13" key="4">
    <citation type="submission" date="2015-03" db="EMBL/GenBank/DDBJ databases">
        <authorList>
            <person name="Regsiter A."/>
            <person name="william w."/>
        </authorList>
    </citation>
    <scope>NUCLEOTIDE SEQUENCE [LARGE SCALE GENOMIC DNA]</scope>
    <source>
        <strain evidence="11 13">CB1</strain>
    </source>
</reference>
<evidence type="ECO:0000256" key="8">
    <source>
        <dbReference type="RuleBase" id="RU363032"/>
    </source>
</evidence>
<dbReference type="EMBL" id="CTRI01000003">
    <property type="protein sequence ID" value="CQR27830.1"/>
    <property type="molecule type" value="Genomic_DNA"/>
</dbReference>
<dbReference type="GO" id="GO:0055085">
    <property type="term" value="P:transmembrane transport"/>
    <property type="evidence" value="ECO:0007669"/>
    <property type="project" value="InterPro"/>
</dbReference>
<gene>
    <name evidence="10" type="primary">potC</name>
    <name evidence="10" type="ordered locus">THI_0226</name>
    <name evidence="11" type="ORF">THICB1_110226</name>
</gene>